<dbReference type="Proteomes" id="UP000285326">
    <property type="component" value="Unassembled WGS sequence"/>
</dbReference>
<dbReference type="AlphaFoldDB" id="A0A420IGJ1"/>
<gene>
    <name evidence="1" type="ORF">GcM1_243101</name>
</gene>
<evidence type="ECO:0000313" key="2">
    <source>
        <dbReference type="Proteomes" id="UP000285326"/>
    </source>
</evidence>
<proteinExistence type="predicted"/>
<accession>A0A420IGJ1</accession>
<feature type="non-terminal residue" evidence="1">
    <location>
        <position position="1"/>
    </location>
</feature>
<evidence type="ECO:0000313" key="1">
    <source>
        <dbReference type="EMBL" id="RKF73637.1"/>
    </source>
</evidence>
<sequence>LVRVLATYICFESRVHPEDEEDEKTTWQLNRSLEIDGLELLQKLLEYTIEEIDAGTHPYTIS</sequence>
<comment type="caution">
    <text evidence="1">The sequence shown here is derived from an EMBL/GenBank/DDBJ whole genome shotgun (WGS) entry which is preliminary data.</text>
</comment>
<reference evidence="1 2" key="1">
    <citation type="journal article" date="2018" name="BMC Genomics">
        <title>Comparative genome analyses reveal sequence features reflecting distinct modes of host-adaptation between dicot and monocot powdery mildew.</title>
        <authorList>
            <person name="Wu Y."/>
            <person name="Ma X."/>
            <person name="Pan Z."/>
            <person name="Kale S.D."/>
            <person name="Song Y."/>
            <person name="King H."/>
            <person name="Zhang Q."/>
            <person name="Presley C."/>
            <person name="Deng X."/>
            <person name="Wei C.I."/>
            <person name="Xiao S."/>
        </authorList>
    </citation>
    <scope>NUCLEOTIDE SEQUENCE [LARGE SCALE GENOMIC DNA]</scope>
    <source>
        <strain evidence="1">UMSG1</strain>
    </source>
</reference>
<dbReference type="EMBL" id="MCBS01024339">
    <property type="protein sequence ID" value="RKF73637.1"/>
    <property type="molecule type" value="Genomic_DNA"/>
</dbReference>
<name>A0A420IGJ1_9PEZI</name>
<organism evidence="1 2">
    <name type="scientific">Golovinomyces cichoracearum</name>
    <dbReference type="NCBI Taxonomy" id="62708"/>
    <lineage>
        <taxon>Eukaryota</taxon>
        <taxon>Fungi</taxon>
        <taxon>Dikarya</taxon>
        <taxon>Ascomycota</taxon>
        <taxon>Pezizomycotina</taxon>
        <taxon>Leotiomycetes</taxon>
        <taxon>Erysiphales</taxon>
        <taxon>Erysiphaceae</taxon>
        <taxon>Golovinomyces</taxon>
    </lineage>
</organism>
<protein>
    <submittedName>
        <fullName evidence="1">Uncharacterized protein</fullName>
    </submittedName>
</protein>